<dbReference type="GO" id="GO:0009401">
    <property type="term" value="P:phosphoenolpyruvate-dependent sugar phosphotransferase system"/>
    <property type="evidence" value="ECO:0007669"/>
    <property type="project" value="UniProtKB-KW"/>
</dbReference>
<dbReference type="PROSITE" id="PS51099">
    <property type="entry name" value="PTS_EIIB_TYPE_2"/>
    <property type="match status" value="1"/>
</dbReference>
<dbReference type="InterPro" id="IPR036388">
    <property type="entry name" value="WH-like_DNA-bd_sf"/>
</dbReference>
<evidence type="ECO:0000259" key="9">
    <source>
        <dbReference type="PROSITE" id="PS51099"/>
    </source>
</evidence>
<dbReference type="GO" id="GO:0006355">
    <property type="term" value="P:regulation of DNA-templated transcription"/>
    <property type="evidence" value="ECO:0007669"/>
    <property type="project" value="InterPro"/>
</dbReference>
<evidence type="ECO:0000313" key="12">
    <source>
        <dbReference type="Proteomes" id="UP000199708"/>
    </source>
</evidence>
<keyword evidence="2" id="KW-0813">Transport</keyword>
<dbReference type="InterPro" id="IPR013011">
    <property type="entry name" value="PTS_EIIB_2"/>
</dbReference>
<dbReference type="Proteomes" id="UP000199708">
    <property type="component" value="Unassembled WGS sequence"/>
</dbReference>
<dbReference type="OrthoDB" id="369398at2"/>
<dbReference type="GO" id="GO:0008982">
    <property type="term" value="F:protein-N(PI)-phosphohistidine-sugar phosphotransferase activity"/>
    <property type="evidence" value="ECO:0007669"/>
    <property type="project" value="InterPro"/>
</dbReference>
<keyword evidence="7" id="KW-0010">Activator</keyword>
<feature type="domain" description="PRD" evidence="10">
    <location>
        <begin position="280"/>
        <end position="391"/>
    </location>
</feature>
<accession>A0A1G7UBF1</accession>
<sequence>MIGKRSLYILKLILNNPDITTHEIQQKTNLSKRQVNYSIDNINQWLTDNHYNAIEKISGGKLILLDNVQDIISDLLKGNIDYVFDEEERQKIIFFYLYLHNQNISLFHLVDLLEVSRGTVTDDLKKLNKKLSSFKLSIKYSRENGYQLIGEETDIFYAMINFIVEVISYEEALYIIQLVLDKQASHLFYDFRKQLNQELSKDQLIISDNNIHIITYTFVFYLLRKSMISLPNKEKFWFKLNENSEFKLSKKILQAKNIFDLNDVEVLTALILSYSTKTVIKDSKEQAMIDQIIASVLERLNKTYAIAFKDRERIFGQLRMHIRPAINRMYFNFPMVNPLKDQILTKYGHIYTIIEDLFQQLNIDVIKSISEDDLAYLTIHFATFIKDTKDTDNYKLTGVIVCPSGIGVSVLLRNELTKLFPQVNFLKNVSVGQLNEVIKEIDVVFSTVLIETDKPLFIVNPVMNNIDKANLLKHFNKRFANMMMKETININSLMMIIEKYSDVKDKKGLMRELSYLLSAPTNQILIRKEQPMLSEITNNKLIQLKVEAKDWKEAIQKSAEVMKEEGKITDDYIRAMINNTESNGPYIVITKHVALPHARPEDGVIETAIGITTLKEPVVFGHELHDPVKYVFCLSTVDNNSHLKALAELVDLLDDVHFYELLEKAEEPQEILNYIKGKEG</sequence>
<dbReference type="GO" id="GO:0005737">
    <property type="term" value="C:cytoplasm"/>
    <property type="evidence" value="ECO:0007669"/>
    <property type="project" value="UniProtKB-SubCell"/>
</dbReference>
<dbReference type="EMBL" id="FNCK01000009">
    <property type="protein sequence ID" value="SDG44777.1"/>
    <property type="molecule type" value="Genomic_DNA"/>
</dbReference>
<evidence type="ECO:0000256" key="1">
    <source>
        <dbReference type="ARBA" id="ARBA00004496"/>
    </source>
</evidence>
<evidence type="ECO:0000256" key="5">
    <source>
        <dbReference type="ARBA" id="ARBA00022683"/>
    </source>
</evidence>
<evidence type="ECO:0000256" key="4">
    <source>
        <dbReference type="ARBA" id="ARBA00022679"/>
    </source>
</evidence>
<dbReference type="SUPFAM" id="SSF55804">
    <property type="entry name" value="Phoshotransferase/anion transport protein"/>
    <property type="match status" value="1"/>
</dbReference>
<keyword evidence="3" id="KW-0963">Cytoplasm</keyword>
<proteinExistence type="predicted"/>
<evidence type="ECO:0000256" key="2">
    <source>
        <dbReference type="ARBA" id="ARBA00022448"/>
    </source>
</evidence>
<dbReference type="Gene3D" id="1.10.10.10">
    <property type="entry name" value="Winged helix-like DNA-binding domain superfamily/Winged helix DNA-binding domain"/>
    <property type="match status" value="1"/>
</dbReference>
<evidence type="ECO:0000259" key="10">
    <source>
        <dbReference type="PROSITE" id="PS51372"/>
    </source>
</evidence>
<dbReference type="Gene3D" id="1.10.1790.10">
    <property type="entry name" value="PRD domain"/>
    <property type="match status" value="1"/>
</dbReference>
<comment type="subcellular location">
    <subcellularLocation>
        <location evidence="1">Cytoplasm</location>
    </subcellularLocation>
</comment>
<dbReference type="Pfam" id="PF00359">
    <property type="entry name" value="PTS_EIIA_2"/>
    <property type="match status" value="1"/>
</dbReference>
<dbReference type="PROSITE" id="PS51372">
    <property type="entry name" value="PRD_2"/>
    <property type="match status" value="1"/>
</dbReference>
<dbReference type="AlphaFoldDB" id="A0A1G7UBF1"/>
<dbReference type="Pfam" id="PF05043">
    <property type="entry name" value="Mga"/>
    <property type="match status" value="1"/>
</dbReference>
<dbReference type="Gene3D" id="3.40.930.10">
    <property type="entry name" value="Mannitol-specific EII, Chain A"/>
    <property type="match status" value="1"/>
</dbReference>
<dbReference type="STRING" id="120956.SAMN05421791_10929"/>
<dbReference type="InterPro" id="IPR036095">
    <property type="entry name" value="PTS_EIIB-like_sf"/>
</dbReference>
<reference evidence="11 12" key="1">
    <citation type="submission" date="2016-10" db="EMBL/GenBank/DDBJ databases">
        <authorList>
            <person name="de Groot N.N."/>
        </authorList>
    </citation>
    <scope>NUCLEOTIDE SEQUENCE [LARGE SCALE GENOMIC DNA]</scope>
    <source>
        <strain evidence="11 12">ATCC BAA-466</strain>
    </source>
</reference>
<dbReference type="Gene3D" id="3.40.50.2300">
    <property type="match status" value="1"/>
</dbReference>
<keyword evidence="12" id="KW-1185">Reference proteome</keyword>
<evidence type="ECO:0000256" key="3">
    <source>
        <dbReference type="ARBA" id="ARBA00022490"/>
    </source>
</evidence>
<dbReference type="CDD" id="cd05568">
    <property type="entry name" value="PTS_IIB_bgl_like"/>
    <property type="match status" value="1"/>
</dbReference>
<keyword evidence="5" id="KW-0598">Phosphotransferase system</keyword>
<dbReference type="PANTHER" id="PTHR36203">
    <property type="entry name" value="ASCORBATE-SPECIFIC PTS SYSTEM EIIA COMPONENT"/>
    <property type="match status" value="1"/>
</dbReference>
<dbReference type="CDD" id="cd00211">
    <property type="entry name" value="PTS_IIA_fru"/>
    <property type="match status" value="1"/>
</dbReference>
<dbReference type="SUPFAM" id="SSF63520">
    <property type="entry name" value="PTS-regulatory domain, PRD"/>
    <property type="match status" value="1"/>
</dbReference>
<evidence type="ECO:0000259" key="8">
    <source>
        <dbReference type="PROSITE" id="PS51094"/>
    </source>
</evidence>
<dbReference type="InterPro" id="IPR011608">
    <property type="entry name" value="PRD"/>
</dbReference>
<dbReference type="RefSeq" id="WP_090290276.1">
    <property type="nucleotide sequence ID" value="NZ_FNCK01000009.1"/>
</dbReference>
<dbReference type="InterPro" id="IPR036634">
    <property type="entry name" value="PRD_sf"/>
</dbReference>
<dbReference type="InterPro" id="IPR007737">
    <property type="entry name" value="Mga_HTH"/>
</dbReference>
<dbReference type="SUPFAM" id="SSF52794">
    <property type="entry name" value="PTS system IIB component-like"/>
    <property type="match status" value="1"/>
</dbReference>
<organism evidence="11 12">
    <name type="scientific">Facklamia miroungae</name>
    <dbReference type="NCBI Taxonomy" id="120956"/>
    <lineage>
        <taxon>Bacteria</taxon>
        <taxon>Bacillati</taxon>
        <taxon>Bacillota</taxon>
        <taxon>Bacilli</taxon>
        <taxon>Lactobacillales</taxon>
        <taxon>Aerococcaceae</taxon>
        <taxon>Facklamia</taxon>
    </lineage>
</organism>
<dbReference type="InterPro" id="IPR051351">
    <property type="entry name" value="Ascorbate-PTS_EIIA_comp"/>
</dbReference>
<evidence type="ECO:0000313" key="11">
    <source>
        <dbReference type="EMBL" id="SDG44777.1"/>
    </source>
</evidence>
<evidence type="ECO:0000256" key="7">
    <source>
        <dbReference type="ARBA" id="ARBA00023159"/>
    </source>
</evidence>
<dbReference type="InterPro" id="IPR002178">
    <property type="entry name" value="PTS_EIIA_type-2_dom"/>
</dbReference>
<dbReference type="PANTHER" id="PTHR36203:SF5">
    <property type="entry name" value="PTS SYSTEM, EIIA COMPONENT"/>
    <property type="match status" value="1"/>
</dbReference>
<keyword evidence="4" id="KW-0808">Transferase</keyword>
<evidence type="ECO:0000256" key="6">
    <source>
        <dbReference type="ARBA" id="ARBA00022777"/>
    </source>
</evidence>
<feature type="domain" description="PTS EIIA type-2" evidence="8">
    <location>
        <begin position="535"/>
        <end position="678"/>
    </location>
</feature>
<keyword evidence="6" id="KW-0418">Kinase</keyword>
<gene>
    <name evidence="11" type="ORF">SAMN05421791_10929</name>
</gene>
<protein>
    <submittedName>
        <fullName evidence="11">PTS system, ascorbate-specific IIA component</fullName>
    </submittedName>
</protein>
<dbReference type="GO" id="GO:0016301">
    <property type="term" value="F:kinase activity"/>
    <property type="evidence" value="ECO:0007669"/>
    <property type="project" value="UniProtKB-KW"/>
</dbReference>
<dbReference type="Pfam" id="PF00874">
    <property type="entry name" value="PRD"/>
    <property type="match status" value="1"/>
</dbReference>
<dbReference type="PROSITE" id="PS51094">
    <property type="entry name" value="PTS_EIIA_TYPE_2"/>
    <property type="match status" value="1"/>
</dbReference>
<dbReference type="InterPro" id="IPR016152">
    <property type="entry name" value="PTrfase/Anion_transptr"/>
</dbReference>
<name>A0A1G7UBF1_9LACT</name>
<feature type="domain" description="PTS EIIB type-2" evidence="9">
    <location>
        <begin position="396"/>
        <end position="483"/>
    </location>
</feature>